<dbReference type="Gene3D" id="3.40.190.10">
    <property type="entry name" value="Periplasmic binding protein-like II"/>
    <property type="match status" value="2"/>
</dbReference>
<dbReference type="InterPro" id="IPR001086">
    <property type="entry name" value="Preph_deHydtase"/>
</dbReference>
<keyword evidence="6" id="KW-0584">Phenylalanine biosynthesis</keyword>
<comment type="caution">
    <text evidence="11">The sequence shown here is derived from an EMBL/GenBank/DDBJ whole genome shotgun (WGS) entry which is preliminary data.</text>
</comment>
<dbReference type="RefSeq" id="WP_062413071.1">
    <property type="nucleotide sequence ID" value="NZ_JAJCIO010000013.1"/>
</dbReference>
<dbReference type="Pfam" id="PF00800">
    <property type="entry name" value="PDT"/>
    <property type="match status" value="1"/>
</dbReference>
<organism evidence="11 12">
    <name type="scientific">Megasphaera massiliensis</name>
    <dbReference type="NCBI Taxonomy" id="1232428"/>
    <lineage>
        <taxon>Bacteria</taxon>
        <taxon>Bacillati</taxon>
        <taxon>Bacillota</taxon>
        <taxon>Negativicutes</taxon>
        <taxon>Veillonellales</taxon>
        <taxon>Veillonellaceae</taxon>
        <taxon>Megasphaera</taxon>
    </lineage>
</organism>
<accession>A0ABT1SV29</accession>
<gene>
    <name evidence="11" type="primary">pheA</name>
    <name evidence="11" type="ORF">NE675_08885</name>
</gene>
<dbReference type="PANTHER" id="PTHR21022:SF19">
    <property type="entry name" value="PREPHENATE DEHYDRATASE-RELATED"/>
    <property type="match status" value="1"/>
</dbReference>
<reference evidence="11 12" key="1">
    <citation type="submission" date="2022-06" db="EMBL/GenBank/DDBJ databases">
        <title>Isolation of gut microbiota from human fecal samples.</title>
        <authorList>
            <person name="Pamer E.G."/>
            <person name="Barat B."/>
            <person name="Waligurski E."/>
            <person name="Medina S."/>
            <person name="Paddock L."/>
            <person name="Mostad J."/>
        </authorList>
    </citation>
    <scope>NUCLEOTIDE SEQUENCE [LARGE SCALE GENOMIC DNA]</scope>
    <source>
        <strain evidence="11 12">DFI.1.1</strain>
    </source>
</reference>
<dbReference type="CDD" id="cd04905">
    <property type="entry name" value="ACT_CM-PDT"/>
    <property type="match status" value="1"/>
</dbReference>
<evidence type="ECO:0000313" key="12">
    <source>
        <dbReference type="Proteomes" id="UP001206692"/>
    </source>
</evidence>
<dbReference type="InterPro" id="IPR008242">
    <property type="entry name" value="Chor_mutase/pphenate_deHydtase"/>
</dbReference>
<evidence type="ECO:0000259" key="10">
    <source>
        <dbReference type="PROSITE" id="PS51671"/>
    </source>
</evidence>
<evidence type="ECO:0000256" key="2">
    <source>
        <dbReference type="ARBA" id="ARBA00013147"/>
    </source>
</evidence>
<evidence type="ECO:0000256" key="1">
    <source>
        <dbReference type="ARBA" id="ARBA00004741"/>
    </source>
</evidence>
<name>A0ABT1SV29_9FIRM</name>
<evidence type="ECO:0000313" key="11">
    <source>
        <dbReference type="EMBL" id="MCQ5343130.1"/>
    </source>
</evidence>
<dbReference type="PROSITE" id="PS51671">
    <property type="entry name" value="ACT"/>
    <property type="match status" value="1"/>
</dbReference>
<dbReference type="PIRSF" id="PIRSF001500">
    <property type="entry name" value="Chor_mut_pdt_Ppr"/>
    <property type="match status" value="1"/>
</dbReference>
<dbReference type="EC" id="4.2.1.51" evidence="2"/>
<feature type="domain" description="Prephenate dehydratase" evidence="9">
    <location>
        <begin position="10"/>
        <end position="188"/>
    </location>
</feature>
<dbReference type="EMBL" id="JANGEW010000016">
    <property type="protein sequence ID" value="MCQ5343130.1"/>
    <property type="molecule type" value="Genomic_DNA"/>
</dbReference>
<proteinExistence type="predicted"/>
<comment type="pathway">
    <text evidence="1">Amino-acid biosynthesis; L-phenylalanine biosynthesis; phenylpyruvate from prephenate: step 1/1.</text>
</comment>
<dbReference type="SUPFAM" id="SSF53850">
    <property type="entry name" value="Periplasmic binding protein-like II"/>
    <property type="match status" value="1"/>
</dbReference>
<comment type="catalytic activity">
    <reaction evidence="8">
        <text>prephenate + H(+) = 3-phenylpyruvate + CO2 + H2O</text>
        <dbReference type="Rhea" id="RHEA:21648"/>
        <dbReference type="ChEBI" id="CHEBI:15377"/>
        <dbReference type="ChEBI" id="CHEBI:15378"/>
        <dbReference type="ChEBI" id="CHEBI:16526"/>
        <dbReference type="ChEBI" id="CHEBI:18005"/>
        <dbReference type="ChEBI" id="CHEBI:29934"/>
        <dbReference type="EC" id="4.2.1.51"/>
    </reaction>
</comment>
<evidence type="ECO:0000259" key="9">
    <source>
        <dbReference type="PROSITE" id="PS51171"/>
    </source>
</evidence>
<evidence type="ECO:0000256" key="5">
    <source>
        <dbReference type="ARBA" id="ARBA00023141"/>
    </source>
</evidence>
<keyword evidence="7 11" id="KW-0456">Lyase</keyword>
<keyword evidence="12" id="KW-1185">Reference proteome</keyword>
<dbReference type="InterPro" id="IPR002912">
    <property type="entry name" value="ACT_dom"/>
</dbReference>
<sequence length="283" mass="32424">MEDAGEEKLGIACFGRPGSYTDEAMNLYFHDREFEAAYYPHFEDVVQAVSSRKVRYGVLPIENSSTGGITDVYDFIHRYDCCIVGEKYVKIDHCLLGLPGTSIDELREVYSHIQGFHQCRNYLKRHEDWQLHPYFSTSESAEKVREMKNPHIGAIANRTAAGMYGLDVLAESINDNRQNYTRFFIITSDREEVPGADKITLVLTTQHRPGALYHVLGYFFYNGMNMTHLESRPLKGRPFEYFFHIDVMGNLSDPATARVLRNLAENCNYFKILGNYVSDRGGI</sequence>
<evidence type="ECO:0000256" key="8">
    <source>
        <dbReference type="ARBA" id="ARBA00047848"/>
    </source>
</evidence>
<dbReference type="NCBIfam" id="NF008865">
    <property type="entry name" value="PRK11898.1"/>
    <property type="match status" value="1"/>
</dbReference>
<evidence type="ECO:0000256" key="3">
    <source>
        <dbReference type="ARBA" id="ARBA00021872"/>
    </source>
</evidence>
<keyword evidence="5" id="KW-0057">Aromatic amino acid biosynthesis</keyword>
<evidence type="ECO:0000256" key="6">
    <source>
        <dbReference type="ARBA" id="ARBA00023222"/>
    </source>
</evidence>
<dbReference type="PANTHER" id="PTHR21022">
    <property type="entry name" value="PREPHENATE DEHYDRATASE P PROTEIN"/>
    <property type="match status" value="1"/>
</dbReference>
<evidence type="ECO:0000256" key="7">
    <source>
        <dbReference type="ARBA" id="ARBA00023239"/>
    </source>
</evidence>
<keyword evidence="4" id="KW-0028">Amino-acid biosynthesis</keyword>
<dbReference type="GO" id="GO:0004664">
    <property type="term" value="F:prephenate dehydratase activity"/>
    <property type="evidence" value="ECO:0007669"/>
    <property type="project" value="UniProtKB-EC"/>
</dbReference>
<protein>
    <recommendedName>
        <fullName evidence="3">Prephenate dehydratase</fullName>
        <ecNumber evidence="2">4.2.1.51</ecNumber>
    </recommendedName>
</protein>
<dbReference type="CDD" id="cd13631">
    <property type="entry name" value="PBP2_Ct-PDT_like"/>
    <property type="match status" value="1"/>
</dbReference>
<evidence type="ECO:0000256" key="4">
    <source>
        <dbReference type="ARBA" id="ARBA00022605"/>
    </source>
</evidence>
<dbReference type="Gene3D" id="3.30.70.260">
    <property type="match status" value="1"/>
</dbReference>
<dbReference type="InterPro" id="IPR045865">
    <property type="entry name" value="ACT-like_dom_sf"/>
</dbReference>
<dbReference type="PROSITE" id="PS51171">
    <property type="entry name" value="PREPHENATE_DEHYDR_3"/>
    <property type="match status" value="1"/>
</dbReference>
<feature type="domain" description="ACT" evidence="10">
    <location>
        <begin position="200"/>
        <end position="277"/>
    </location>
</feature>
<dbReference type="Proteomes" id="UP001206692">
    <property type="component" value="Unassembled WGS sequence"/>
</dbReference>
<dbReference type="SUPFAM" id="SSF55021">
    <property type="entry name" value="ACT-like"/>
    <property type="match status" value="1"/>
</dbReference>